<feature type="transmembrane region" description="Helical" evidence="14">
    <location>
        <begin position="103"/>
        <end position="123"/>
    </location>
</feature>
<evidence type="ECO:0000256" key="11">
    <source>
        <dbReference type="ARBA" id="ARBA00023303"/>
    </source>
</evidence>
<feature type="transmembrane region" description="Helical" evidence="14">
    <location>
        <begin position="39"/>
        <end position="61"/>
    </location>
</feature>
<evidence type="ECO:0000256" key="7">
    <source>
        <dbReference type="ARBA" id="ARBA00022989"/>
    </source>
</evidence>
<keyword evidence="6 14" id="KW-0479">Metal-binding</keyword>
<evidence type="ECO:0000256" key="1">
    <source>
        <dbReference type="ARBA" id="ARBA00004651"/>
    </source>
</evidence>
<feature type="transmembrane region" description="Helical" evidence="14">
    <location>
        <begin position="73"/>
        <end position="91"/>
    </location>
</feature>
<dbReference type="AlphaFoldDB" id="A0A5B9QS48"/>
<evidence type="ECO:0000313" key="16">
    <source>
        <dbReference type="Proteomes" id="UP000325286"/>
    </source>
</evidence>
<evidence type="ECO:0000256" key="2">
    <source>
        <dbReference type="ARBA" id="ARBA00022448"/>
    </source>
</evidence>
<evidence type="ECO:0000256" key="14">
    <source>
        <dbReference type="HAMAP-Rule" id="MF_00454"/>
    </source>
</evidence>
<dbReference type="GO" id="GO:0046872">
    <property type="term" value="F:metal ion binding"/>
    <property type="evidence" value="ECO:0007669"/>
    <property type="project" value="UniProtKB-KW"/>
</dbReference>
<keyword evidence="5 14" id="KW-0812">Transmembrane</keyword>
<dbReference type="GO" id="GO:0005886">
    <property type="term" value="C:plasma membrane"/>
    <property type="evidence" value="ECO:0007669"/>
    <property type="project" value="UniProtKB-SubCell"/>
</dbReference>
<keyword evidence="10 14" id="KW-0472">Membrane</keyword>
<feature type="binding site" evidence="14">
    <location>
        <position position="82"/>
    </location>
    <ligand>
        <name>Na(+)</name>
        <dbReference type="ChEBI" id="CHEBI:29101"/>
        <note>structural</note>
    </ligand>
</feature>
<gene>
    <name evidence="14 15" type="primary">crcB</name>
    <name evidence="14" type="synonym">fluC</name>
    <name evidence="15" type="ORF">UC8_38410</name>
</gene>
<evidence type="ECO:0000256" key="9">
    <source>
        <dbReference type="ARBA" id="ARBA00023065"/>
    </source>
</evidence>
<keyword evidence="11 14" id="KW-0407">Ion channel</keyword>
<comment type="similarity">
    <text evidence="12 14">Belongs to the fluoride channel Fluc/FEX (TC 1.A.43) family.</text>
</comment>
<dbReference type="InterPro" id="IPR003691">
    <property type="entry name" value="FluC"/>
</dbReference>
<keyword evidence="16" id="KW-1185">Reference proteome</keyword>
<keyword evidence="7 14" id="KW-1133">Transmembrane helix</keyword>
<keyword evidence="2 14" id="KW-0813">Transport</keyword>
<reference evidence="15 16" key="1">
    <citation type="submission" date="2019-08" db="EMBL/GenBank/DDBJ databases">
        <title>Deep-cultivation of Planctomycetes and their phenomic and genomic characterization uncovers novel biology.</title>
        <authorList>
            <person name="Wiegand S."/>
            <person name="Jogler M."/>
            <person name="Boedeker C."/>
            <person name="Pinto D."/>
            <person name="Vollmers J."/>
            <person name="Rivas-Marin E."/>
            <person name="Kohn T."/>
            <person name="Peeters S.H."/>
            <person name="Heuer A."/>
            <person name="Rast P."/>
            <person name="Oberbeckmann S."/>
            <person name="Bunk B."/>
            <person name="Jeske O."/>
            <person name="Meyerdierks A."/>
            <person name="Storesund J.E."/>
            <person name="Kallscheuer N."/>
            <person name="Luecker S."/>
            <person name="Lage O.M."/>
            <person name="Pohl T."/>
            <person name="Merkel B.J."/>
            <person name="Hornburger P."/>
            <person name="Mueller R.-W."/>
            <person name="Bruemmer F."/>
            <person name="Labrenz M."/>
            <person name="Spormann A.M."/>
            <person name="Op den Camp H."/>
            <person name="Overmann J."/>
            <person name="Amann R."/>
            <person name="Jetten M.S.M."/>
            <person name="Mascher T."/>
            <person name="Medema M.H."/>
            <person name="Devos D.P."/>
            <person name="Kaster A.-K."/>
            <person name="Ovreas L."/>
            <person name="Rohde M."/>
            <person name="Galperin M.Y."/>
            <person name="Jogler C."/>
        </authorList>
    </citation>
    <scope>NUCLEOTIDE SEQUENCE [LARGE SCALE GENOMIC DNA]</scope>
    <source>
        <strain evidence="15 16">UC8</strain>
    </source>
</reference>
<dbReference type="EMBL" id="CP042914">
    <property type="protein sequence ID" value="QEG41814.1"/>
    <property type="molecule type" value="Genomic_DNA"/>
</dbReference>
<comment type="activity regulation">
    <text evidence="14">Na(+) is not transported, but it plays an essential structural role and its presence is essential for fluoride channel function.</text>
</comment>
<evidence type="ECO:0000256" key="4">
    <source>
        <dbReference type="ARBA" id="ARBA00022519"/>
    </source>
</evidence>
<evidence type="ECO:0000256" key="10">
    <source>
        <dbReference type="ARBA" id="ARBA00023136"/>
    </source>
</evidence>
<keyword evidence="3 14" id="KW-1003">Cell membrane</keyword>
<dbReference type="OrthoDB" id="9815830at2"/>
<dbReference type="PANTHER" id="PTHR28259">
    <property type="entry name" value="FLUORIDE EXPORT PROTEIN 1-RELATED"/>
    <property type="match status" value="1"/>
</dbReference>
<dbReference type="KEGG" id="rul:UC8_38410"/>
<dbReference type="Pfam" id="PF02537">
    <property type="entry name" value="CRCB"/>
    <property type="match status" value="1"/>
</dbReference>
<comment type="catalytic activity">
    <reaction evidence="13">
        <text>fluoride(in) = fluoride(out)</text>
        <dbReference type="Rhea" id="RHEA:76159"/>
        <dbReference type="ChEBI" id="CHEBI:17051"/>
    </reaction>
    <physiologicalReaction direction="left-to-right" evidence="13">
        <dbReference type="Rhea" id="RHEA:76160"/>
    </physiologicalReaction>
</comment>
<protein>
    <recommendedName>
        <fullName evidence="14">Fluoride-specific ion channel FluC</fullName>
    </recommendedName>
</protein>
<evidence type="ECO:0000256" key="8">
    <source>
        <dbReference type="ARBA" id="ARBA00023053"/>
    </source>
</evidence>
<dbReference type="PANTHER" id="PTHR28259:SF18">
    <property type="entry name" value="FLUORIDE-SPECIFIC ION CHANNEL FLUC"/>
    <property type="match status" value="1"/>
</dbReference>
<dbReference type="GO" id="GO:0140114">
    <property type="term" value="P:cellular detoxification of fluoride"/>
    <property type="evidence" value="ECO:0007669"/>
    <property type="project" value="UniProtKB-UniRule"/>
</dbReference>
<evidence type="ECO:0000256" key="3">
    <source>
        <dbReference type="ARBA" id="ARBA00022475"/>
    </source>
</evidence>
<comment type="function">
    <text evidence="14">Fluoride-specific ion channel. Important for reducing fluoride concentration in the cell, thus reducing its toxicity.</text>
</comment>
<accession>A0A5B9QS48</accession>
<keyword evidence="8 14" id="KW-0915">Sodium</keyword>
<keyword evidence="9 14" id="KW-0406">Ion transport</keyword>
<dbReference type="Proteomes" id="UP000325286">
    <property type="component" value="Chromosome"/>
</dbReference>
<dbReference type="HAMAP" id="MF_00454">
    <property type="entry name" value="FluC"/>
    <property type="match status" value="1"/>
</dbReference>
<organism evidence="15 16">
    <name type="scientific">Roseimaritima ulvae</name>
    <dbReference type="NCBI Taxonomy" id="980254"/>
    <lineage>
        <taxon>Bacteria</taxon>
        <taxon>Pseudomonadati</taxon>
        <taxon>Planctomycetota</taxon>
        <taxon>Planctomycetia</taxon>
        <taxon>Pirellulales</taxon>
        <taxon>Pirellulaceae</taxon>
        <taxon>Roseimaritima</taxon>
    </lineage>
</organism>
<evidence type="ECO:0000256" key="12">
    <source>
        <dbReference type="ARBA" id="ARBA00035120"/>
    </source>
</evidence>
<evidence type="ECO:0000256" key="6">
    <source>
        <dbReference type="ARBA" id="ARBA00022723"/>
    </source>
</evidence>
<comment type="subcellular location">
    <subcellularLocation>
        <location evidence="1 14">Cell membrane</location>
        <topology evidence="1 14">Multi-pass membrane protein</topology>
    </subcellularLocation>
</comment>
<name>A0A5B9QS48_9BACT</name>
<sequence precursor="true">MPRMGFLIDLAVVALGGAFGAVVRHGLTAALPALPGSKAMIGTIVANLLGCMAIGALGQWVELDASNWSQRQLLLVRVGMLGSLTTFSTFTSEAWSLGNDGRLGMLLFHLAAHLIMGFTAFWLGSTLVRELAT</sequence>
<evidence type="ECO:0000256" key="13">
    <source>
        <dbReference type="ARBA" id="ARBA00035585"/>
    </source>
</evidence>
<proteinExistence type="inferred from homology"/>
<dbReference type="RefSeq" id="WP_084425916.1">
    <property type="nucleotide sequence ID" value="NZ_CP042914.1"/>
</dbReference>
<keyword evidence="4" id="KW-0997">Cell inner membrane</keyword>
<evidence type="ECO:0000313" key="15">
    <source>
        <dbReference type="EMBL" id="QEG41814.1"/>
    </source>
</evidence>
<evidence type="ECO:0000256" key="5">
    <source>
        <dbReference type="ARBA" id="ARBA00022692"/>
    </source>
</evidence>
<dbReference type="GO" id="GO:0062054">
    <property type="term" value="F:fluoride channel activity"/>
    <property type="evidence" value="ECO:0007669"/>
    <property type="project" value="UniProtKB-UniRule"/>
</dbReference>
<feature type="binding site" evidence="14">
    <location>
        <position position="85"/>
    </location>
    <ligand>
        <name>Na(+)</name>
        <dbReference type="ChEBI" id="CHEBI:29101"/>
        <note>structural</note>
    </ligand>
</feature>